<organism evidence="1 2">
    <name type="scientific">Candidatus Hodgkinia cicadicola</name>
    <dbReference type="NCBI Taxonomy" id="573658"/>
    <lineage>
        <taxon>Bacteria</taxon>
        <taxon>Pseudomonadati</taxon>
        <taxon>Pseudomonadota</taxon>
        <taxon>Alphaproteobacteria</taxon>
        <taxon>Hyphomicrobiales</taxon>
        <taxon>Candidatus Hodgkinia</taxon>
    </lineage>
</organism>
<proteinExistence type="predicted"/>
<dbReference type="EMBL" id="NXGO01000001">
    <property type="protein sequence ID" value="PIM96075.1"/>
    <property type="molecule type" value="Genomic_DNA"/>
</dbReference>
<dbReference type="InterPro" id="IPR039261">
    <property type="entry name" value="FNR_nucleotide-bd"/>
</dbReference>
<dbReference type="InterPro" id="IPR051930">
    <property type="entry name" value="FNR_type-1"/>
</dbReference>
<dbReference type="EC" id="1.18.1.2" evidence="1"/>
<protein>
    <submittedName>
        <fullName evidence="1">Ferredoxin--NADP reductase</fullName>
        <ecNumber evidence="1">1.18.1.2</ecNumber>
    </submittedName>
</protein>
<dbReference type="Gene3D" id="3.40.50.80">
    <property type="entry name" value="Nucleotide-binding domain of ferredoxin-NADP reductase (FNR) module"/>
    <property type="match status" value="1"/>
</dbReference>
<dbReference type="Proteomes" id="UP000230981">
    <property type="component" value="Unassembled WGS sequence"/>
</dbReference>
<dbReference type="PANTHER" id="PTHR47878:SF1">
    <property type="entry name" value="FLAVODOXIN_FERREDOXIN--NADP REDUCTASE"/>
    <property type="match status" value="1"/>
</dbReference>
<keyword evidence="2" id="KW-1185">Reference proteome</keyword>
<evidence type="ECO:0000313" key="1">
    <source>
        <dbReference type="EMBL" id="PIM96075.1"/>
    </source>
</evidence>
<dbReference type="SUPFAM" id="SSF63380">
    <property type="entry name" value="Riboflavin synthase domain-like"/>
    <property type="match status" value="1"/>
</dbReference>
<dbReference type="PANTHER" id="PTHR47878">
    <property type="entry name" value="OXIDOREDUCTASE FAD/NAD(P)-BINDING DOMAIN PROTEIN"/>
    <property type="match status" value="1"/>
</dbReference>
<evidence type="ECO:0000313" key="2">
    <source>
        <dbReference type="Proteomes" id="UP000230981"/>
    </source>
</evidence>
<sequence length="293" mass="33789">MLINQIGTLLTDEHMQIIELMSMKYEENEIMALKNYVLASVLEVKHYTDTLFSFRTKRSKKIRFKSGGCVTMGLIIRGKLVFRNYYVCSPTWDNKLEFYSMVVPNGLFTSFLKMITTRSSVIIMKKMKNGLIMKALSPGKRLFLLCTDIGIAVVSNIISEPETYAKFNEVIVVMVCKYVGELQYFDDKLKQLATEPQIKPYARNKLRFYRSVTHEPYPYSGDLTWLIKSGTLIADLMTYTFDKMDRFMICGSQQTTLDVANLLKVLGYNKGTANNPQDFAYERQFVNKLNRGD</sequence>
<accession>A0ABX4MH60</accession>
<dbReference type="GO" id="GO:0004324">
    <property type="term" value="F:ferredoxin-NADP+ reductase activity"/>
    <property type="evidence" value="ECO:0007669"/>
    <property type="project" value="UniProtKB-EC"/>
</dbReference>
<dbReference type="InterPro" id="IPR017938">
    <property type="entry name" value="Riboflavin_synthase-like_b-brl"/>
</dbReference>
<gene>
    <name evidence="1" type="primary">fpr</name>
    <name evidence="1" type="ORF">magtdc_15</name>
</gene>
<keyword evidence="1" id="KW-0560">Oxidoreductase</keyword>
<name>A0ABX4MH60_9HYPH</name>
<reference evidence="1" key="1">
    <citation type="submission" date="2017-09" db="EMBL/GenBank/DDBJ databases">
        <authorList>
            <person name="Campbell M.A."/>
            <person name="Lukasik P."/>
            <person name="Simon C."/>
            <person name="McCutcheon J.P."/>
        </authorList>
    </citation>
    <scope>NUCLEOTIDE SEQUENCE [LARGE SCALE GENOMIC DNA]</scope>
    <source>
        <strain evidence="1">MAGTDC</strain>
    </source>
</reference>
<dbReference type="SUPFAM" id="SSF52343">
    <property type="entry name" value="Ferredoxin reductase-like, C-terminal NADP-linked domain"/>
    <property type="match status" value="1"/>
</dbReference>
<dbReference type="Gene3D" id="2.40.30.10">
    <property type="entry name" value="Translation factors"/>
    <property type="match status" value="1"/>
</dbReference>
<comment type="caution">
    <text evidence="1">The sequence shown here is derived from an EMBL/GenBank/DDBJ whole genome shotgun (WGS) entry which is preliminary data.</text>
</comment>